<feature type="region of interest" description="Disordered" evidence="2">
    <location>
        <begin position="449"/>
        <end position="477"/>
    </location>
</feature>
<dbReference type="PANTHER" id="PTHR20913:SF7">
    <property type="entry name" value="RE60063P"/>
    <property type="match status" value="1"/>
</dbReference>
<feature type="compositionally biased region" description="Basic residues" evidence="2">
    <location>
        <begin position="463"/>
        <end position="477"/>
    </location>
</feature>
<dbReference type="Proteomes" id="UP000006352">
    <property type="component" value="Unassembled WGS sequence"/>
</dbReference>
<feature type="region of interest" description="Disordered" evidence="2">
    <location>
        <begin position="312"/>
        <end position="373"/>
    </location>
</feature>
<evidence type="ECO:0000256" key="1">
    <source>
        <dbReference type="ARBA" id="ARBA00022468"/>
    </source>
</evidence>
<keyword evidence="4" id="KW-1185">Reference proteome</keyword>
<dbReference type="EMBL" id="HE797220">
    <property type="protein sequence ID" value="CCM06012.1"/>
    <property type="molecule type" value="Genomic_DNA"/>
</dbReference>
<dbReference type="SUPFAM" id="SSF47923">
    <property type="entry name" value="Ypt/Rab-GAP domain of gyp1p"/>
    <property type="match status" value="1"/>
</dbReference>
<evidence type="ECO:0000313" key="4">
    <source>
        <dbReference type="Proteomes" id="UP000006352"/>
    </source>
</evidence>
<feature type="region of interest" description="Disordered" evidence="2">
    <location>
        <begin position="263"/>
        <end position="293"/>
    </location>
</feature>
<keyword evidence="1" id="KW-0343">GTPase activation</keyword>
<dbReference type="OrthoDB" id="206700at2759"/>
<dbReference type="GeneID" id="24100923"/>
<sequence>MSEKERQTATEAIEWEALRCKSLEPGGFKEERMKLWPALLNVSSAVQESRSHISLTSTFIEKENSGGDDEEVQEHRDERQIGLDTDRSFVLYPELQTSCAEKISLHRVRDSMGLSLEPVVGLLRVLKRLLHEVDSEFASILERTAPLPYFALSNILTLFSHDVPTLPLIQHIFDYLLCRHPIAIVYLVAAVTLSRRDEVCQMEKEGEDGSIHSILSSLPELYEEEENIFSGDLKLDEQSRQDTVTAEVQLDAADKTSMAVLRDAKEDPPSVNEADHLLDDTSESPPDPSFGIAEQSIDKFTSEAGLSHITESTNISTVCSETSVPPSSTQSELPNGDSFDGSDANEELSAQSHSRPPSPSPSPSVASSDTAPARSRVSLTSLLMNADRLFAQYPPSHPSISLSSIMGPQSVMLTWSEDSGALPDDDEAELMVTKPELIVLPHIEPEDEIASDDESFASVSASKNKKRKEKAERARRKLRKPRHLVLQRKTVVAGAVLVLGVTVAAVYGMQSGGPAGIFRGDAHHQRNSLGRDWKRMSQFMGGMVIGVGERMLDGLWH</sequence>
<dbReference type="HOGENOM" id="CLU_024796_1_0_1"/>
<dbReference type="STRING" id="599839.J4I2F6"/>
<accession>J4I2F6</accession>
<dbReference type="GO" id="GO:0005096">
    <property type="term" value="F:GTPase activator activity"/>
    <property type="evidence" value="ECO:0007669"/>
    <property type="project" value="UniProtKB-KW"/>
</dbReference>
<feature type="compositionally biased region" description="Polar residues" evidence="2">
    <location>
        <begin position="312"/>
        <end position="333"/>
    </location>
</feature>
<gene>
    <name evidence="3" type="ORF">FIBRA_08255</name>
</gene>
<dbReference type="InterPro" id="IPR045913">
    <property type="entry name" value="TBC20/Gyp8-like"/>
</dbReference>
<dbReference type="Gene3D" id="1.10.8.1310">
    <property type="match status" value="1"/>
</dbReference>
<proteinExistence type="predicted"/>
<reference evidence="3 4" key="1">
    <citation type="journal article" date="2012" name="Appl. Environ. Microbiol.">
        <title>Short-read sequencing for genomic analysis of the brown rot fungus Fibroporia radiculosa.</title>
        <authorList>
            <person name="Tang J.D."/>
            <person name="Perkins A.D."/>
            <person name="Sonstegard T.S."/>
            <person name="Schroeder S.G."/>
            <person name="Burgess S.C."/>
            <person name="Diehl S.V."/>
        </authorList>
    </citation>
    <scope>NUCLEOTIDE SEQUENCE [LARGE SCALE GENOMIC DNA]</scope>
    <source>
        <strain evidence="3 4">TFFH 294</strain>
    </source>
</reference>
<dbReference type="Gene3D" id="1.10.472.80">
    <property type="entry name" value="Ypt/Rab-GAP domain of gyp1p, domain 3"/>
    <property type="match status" value="1"/>
</dbReference>
<dbReference type="InParanoid" id="J4I2F6"/>
<protein>
    <recommendedName>
        <fullName evidence="5">Rab-GAP TBC domain-containing protein</fullName>
    </recommendedName>
</protein>
<dbReference type="InterPro" id="IPR035969">
    <property type="entry name" value="Rab-GAP_TBC_sf"/>
</dbReference>
<evidence type="ECO:0000313" key="3">
    <source>
        <dbReference type="EMBL" id="CCM06012.1"/>
    </source>
</evidence>
<dbReference type="RefSeq" id="XP_012185295.1">
    <property type="nucleotide sequence ID" value="XM_012329905.1"/>
</dbReference>
<dbReference type="PANTHER" id="PTHR20913">
    <property type="entry name" value="TBC1 DOMAIN FAMILY MEMBER 20/GTPASE"/>
    <property type="match status" value="1"/>
</dbReference>
<organism evidence="3 4">
    <name type="scientific">Fibroporia radiculosa</name>
    <dbReference type="NCBI Taxonomy" id="599839"/>
    <lineage>
        <taxon>Eukaryota</taxon>
        <taxon>Fungi</taxon>
        <taxon>Dikarya</taxon>
        <taxon>Basidiomycota</taxon>
        <taxon>Agaricomycotina</taxon>
        <taxon>Agaricomycetes</taxon>
        <taxon>Polyporales</taxon>
        <taxon>Fibroporiaceae</taxon>
        <taxon>Fibroporia</taxon>
    </lineage>
</organism>
<evidence type="ECO:0008006" key="5">
    <source>
        <dbReference type="Google" id="ProtNLM"/>
    </source>
</evidence>
<evidence type="ECO:0000256" key="2">
    <source>
        <dbReference type="SAM" id="MobiDB-lite"/>
    </source>
</evidence>
<dbReference type="AlphaFoldDB" id="J4I2F6"/>
<dbReference type="GO" id="GO:0005789">
    <property type="term" value="C:endoplasmic reticulum membrane"/>
    <property type="evidence" value="ECO:0007669"/>
    <property type="project" value="TreeGrafter"/>
</dbReference>
<feature type="compositionally biased region" description="Low complexity" evidence="2">
    <location>
        <begin position="363"/>
        <end position="373"/>
    </location>
</feature>
<feature type="compositionally biased region" description="Basic and acidic residues" evidence="2">
    <location>
        <begin position="263"/>
        <end position="279"/>
    </location>
</feature>
<dbReference type="GO" id="GO:0006888">
    <property type="term" value="P:endoplasmic reticulum to Golgi vesicle-mediated transport"/>
    <property type="evidence" value="ECO:0007669"/>
    <property type="project" value="TreeGrafter"/>
</dbReference>
<name>J4I2F6_9APHY</name>